<feature type="domain" description="HNH nuclease" evidence="2">
    <location>
        <begin position="35"/>
        <end position="92"/>
    </location>
</feature>
<dbReference type="GO" id="GO:0004519">
    <property type="term" value="F:endonuclease activity"/>
    <property type="evidence" value="ECO:0007669"/>
    <property type="project" value="UniProtKB-KW"/>
</dbReference>
<dbReference type="InterPro" id="IPR002711">
    <property type="entry name" value="HNH"/>
</dbReference>
<reference evidence="3 4" key="1">
    <citation type="submission" date="2023-07" db="EMBL/GenBank/DDBJ databases">
        <title>Genomic Encyclopedia of Type Strains, Phase IV (KMG-IV): sequencing the most valuable type-strain genomes for metagenomic binning, comparative biology and taxonomic classification.</title>
        <authorList>
            <person name="Goeker M."/>
        </authorList>
    </citation>
    <scope>NUCLEOTIDE SEQUENCE [LARGE SCALE GENOMIC DNA]</scope>
    <source>
        <strain evidence="3 4">DSM 19922</strain>
    </source>
</reference>
<organism evidence="3 4">
    <name type="scientific">Azospirillum picis</name>
    <dbReference type="NCBI Taxonomy" id="488438"/>
    <lineage>
        <taxon>Bacteria</taxon>
        <taxon>Pseudomonadati</taxon>
        <taxon>Pseudomonadota</taxon>
        <taxon>Alphaproteobacteria</taxon>
        <taxon>Rhodospirillales</taxon>
        <taxon>Azospirillaceae</taxon>
        <taxon>Azospirillum</taxon>
    </lineage>
</organism>
<dbReference type="Pfam" id="PF01844">
    <property type="entry name" value="HNH"/>
    <property type="match status" value="1"/>
</dbReference>
<proteinExistence type="predicted"/>
<evidence type="ECO:0000313" key="3">
    <source>
        <dbReference type="EMBL" id="MDQ0536222.1"/>
    </source>
</evidence>
<sequence length="100" mass="11461">MPSRPPVFRAPGWRPAPRKRPQVQDSYYGSAEWKRLREACWKRDGYRCTAEHCTTPDRGFGGRVIADHIIPRREGGEDALTNLRTLCPTCDNRRHGKRGG</sequence>
<dbReference type="CDD" id="cd00085">
    <property type="entry name" value="HNHc"/>
    <property type="match status" value="1"/>
</dbReference>
<comment type="caution">
    <text evidence="3">The sequence shown here is derived from an EMBL/GenBank/DDBJ whole genome shotgun (WGS) entry which is preliminary data.</text>
</comment>
<dbReference type="EMBL" id="JAUSVU010000024">
    <property type="protein sequence ID" value="MDQ0536222.1"/>
    <property type="molecule type" value="Genomic_DNA"/>
</dbReference>
<gene>
    <name evidence="3" type="ORF">QO018_005116</name>
</gene>
<protein>
    <submittedName>
        <fullName evidence="3">5-methylcytosine-specific restriction endonuclease McrA</fullName>
    </submittedName>
</protein>
<name>A0ABU0MRY4_9PROT</name>
<keyword evidence="3" id="KW-0540">Nuclease</keyword>
<dbReference type="Gene3D" id="1.10.30.50">
    <property type="match status" value="1"/>
</dbReference>
<dbReference type="SMART" id="SM00507">
    <property type="entry name" value="HNHc"/>
    <property type="match status" value="1"/>
</dbReference>
<dbReference type="InterPro" id="IPR003615">
    <property type="entry name" value="HNH_nuc"/>
</dbReference>
<evidence type="ECO:0000256" key="1">
    <source>
        <dbReference type="SAM" id="MobiDB-lite"/>
    </source>
</evidence>
<keyword evidence="4" id="KW-1185">Reference proteome</keyword>
<evidence type="ECO:0000313" key="4">
    <source>
        <dbReference type="Proteomes" id="UP001244552"/>
    </source>
</evidence>
<evidence type="ECO:0000259" key="2">
    <source>
        <dbReference type="SMART" id="SM00507"/>
    </source>
</evidence>
<keyword evidence="3" id="KW-0378">Hydrolase</keyword>
<feature type="region of interest" description="Disordered" evidence="1">
    <location>
        <begin position="1"/>
        <end position="23"/>
    </location>
</feature>
<accession>A0ABU0MRY4</accession>
<dbReference type="Proteomes" id="UP001244552">
    <property type="component" value="Unassembled WGS sequence"/>
</dbReference>
<keyword evidence="3" id="KW-0255">Endonuclease</keyword>
<dbReference type="RefSeq" id="WP_209988646.1">
    <property type="nucleotide sequence ID" value="NZ_JAGINO010000025.1"/>
</dbReference>